<protein>
    <submittedName>
        <fullName evidence="4">Gfo/Idh/MocA family oxidoreductase</fullName>
    </submittedName>
</protein>
<evidence type="ECO:0000313" key="4">
    <source>
        <dbReference type="EMBL" id="MCI5755207.1"/>
    </source>
</evidence>
<dbReference type="SUPFAM" id="SSF51735">
    <property type="entry name" value="NAD(P)-binding Rossmann-fold domains"/>
    <property type="match status" value="1"/>
</dbReference>
<dbReference type="Pfam" id="PF01408">
    <property type="entry name" value="GFO_IDH_MocA"/>
    <property type="match status" value="1"/>
</dbReference>
<dbReference type="GO" id="GO:0000166">
    <property type="term" value="F:nucleotide binding"/>
    <property type="evidence" value="ECO:0007669"/>
    <property type="project" value="InterPro"/>
</dbReference>
<feature type="domain" description="GFO/IDH/MocA-like oxidoreductase" evidence="3">
    <location>
        <begin position="136"/>
        <end position="269"/>
    </location>
</feature>
<dbReference type="Gene3D" id="3.40.50.720">
    <property type="entry name" value="NAD(P)-binding Rossmann-like Domain"/>
    <property type="match status" value="1"/>
</dbReference>
<dbReference type="Pfam" id="PF22725">
    <property type="entry name" value="GFO_IDH_MocA_C3"/>
    <property type="match status" value="1"/>
</dbReference>
<dbReference type="InterPro" id="IPR055170">
    <property type="entry name" value="GFO_IDH_MocA-like_dom"/>
</dbReference>
<proteinExistence type="predicted"/>
<dbReference type="AlphaFoldDB" id="A0AAE3JZR1"/>
<organism evidence="4 5">
    <name type="scientific">Candidatus Colimorpha enterica</name>
    <dbReference type="NCBI Taxonomy" id="3083063"/>
    <lineage>
        <taxon>Bacteria</taxon>
        <taxon>Pseudomonadati</taxon>
        <taxon>Bacteroidota</taxon>
        <taxon>Bacteroidia</taxon>
        <taxon>Bacteroidales</taxon>
        <taxon>Candidatus Colimorpha</taxon>
    </lineage>
</organism>
<comment type="caution">
    <text evidence="4">The sequence shown here is derived from an EMBL/GenBank/DDBJ whole genome shotgun (WGS) entry which is preliminary data.</text>
</comment>
<gene>
    <name evidence="4" type="ORF">MR241_02800</name>
</gene>
<evidence type="ECO:0000313" key="5">
    <source>
        <dbReference type="Proteomes" id="UP001139365"/>
    </source>
</evidence>
<evidence type="ECO:0000259" key="3">
    <source>
        <dbReference type="Pfam" id="PF22725"/>
    </source>
</evidence>
<dbReference type="InterPro" id="IPR050463">
    <property type="entry name" value="Gfo/Idh/MocA_oxidrdct_glycsds"/>
</dbReference>
<sequence length="374" mass="40270">MNIGLIGFGSMGKTHAYAVHNLNYFFGDGISARIAGVCTAHRETSEKAAREYGFDVAVTDEDELIYSPDIDIIDICTPNILHFETAKKAVLAGKHVYCEKPLAVTPEQADMLASLAAEKGVTAQVVFNNRFMSGVMRAKEIISGGLIGNVISFRCEYLHSSCTDLSRNAGWKQDRDICGGGVLFDLGSHAIDLIRYLCGGFSKVSGKAQIAHPLRRGIDGREWRTNADEAFYLTAELECGAVGTIEANKLAFGTNDDLSFEIYGDAGAVRFSLMQPNYIGFYDGRKPGGDLGGERGFTMIECVGRYPAPCGIFPGVKAPTGWLMGHVGSMHAFLSSVRDGKPAAPSFADGAAVQHIMECAQRSAANLGREEKIN</sequence>
<keyword evidence="1" id="KW-0560">Oxidoreductase</keyword>
<reference evidence="4 5" key="1">
    <citation type="submission" date="2022-03" db="EMBL/GenBank/DDBJ databases">
        <title>Metagenome-assembled genomes from swine fecal metagenomes.</title>
        <authorList>
            <person name="Holman D.B."/>
            <person name="Kommadath A."/>
        </authorList>
    </citation>
    <scope>NUCLEOTIDE SEQUENCE [LARGE SCALE GENOMIC DNA]</scope>
    <source>
        <strain evidence="4">SUG147</strain>
    </source>
</reference>
<evidence type="ECO:0000256" key="1">
    <source>
        <dbReference type="ARBA" id="ARBA00023002"/>
    </source>
</evidence>
<dbReference type="EMBL" id="JALEMU010000047">
    <property type="protein sequence ID" value="MCI5755207.1"/>
    <property type="molecule type" value="Genomic_DNA"/>
</dbReference>
<evidence type="ECO:0000259" key="2">
    <source>
        <dbReference type="Pfam" id="PF01408"/>
    </source>
</evidence>
<dbReference type="Proteomes" id="UP001139365">
    <property type="component" value="Unassembled WGS sequence"/>
</dbReference>
<accession>A0AAE3JZR1</accession>
<feature type="domain" description="Gfo/Idh/MocA-like oxidoreductase N-terminal" evidence="2">
    <location>
        <begin position="1"/>
        <end position="126"/>
    </location>
</feature>
<dbReference type="PANTHER" id="PTHR43818">
    <property type="entry name" value="BCDNA.GH03377"/>
    <property type="match status" value="1"/>
</dbReference>
<name>A0AAE3JZR1_9BACT</name>
<dbReference type="GO" id="GO:0016491">
    <property type="term" value="F:oxidoreductase activity"/>
    <property type="evidence" value="ECO:0007669"/>
    <property type="project" value="UniProtKB-KW"/>
</dbReference>
<dbReference type="PANTHER" id="PTHR43818:SF11">
    <property type="entry name" value="BCDNA.GH03377"/>
    <property type="match status" value="1"/>
</dbReference>
<dbReference type="InterPro" id="IPR000683">
    <property type="entry name" value="Gfo/Idh/MocA-like_OxRdtase_N"/>
</dbReference>
<dbReference type="SUPFAM" id="SSF55347">
    <property type="entry name" value="Glyceraldehyde-3-phosphate dehydrogenase-like, C-terminal domain"/>
    <property type="match status" value="1"/>
</dbReference>
<dbReference type="Gene3D" id="3.30.360.10">
    <property type="entry name" value="Dihydrodipicolinate Reductase, domain 2"/>
    <property type="match status" value="1"/>
</dbReference>
<dbReference type="InterPro" id="IPR036291">
    <property type="entry name" value="NAD(P)-bd_dom_sf"/>
</dbReference>